<keyword evidence="3" id="KW-1185">Reference proteome</keyword>
<accession>A0ABR3ZFK1</accession>
<feature type="compositionally biased region" description="Basic and acidic residues" evidence="1">
    <location>
        <begin position="183"/>
        <end position="197"/>
    </location>
</feature>
<feature type="region of interest" description="Disordered" evidence="1">
    <location>
        <begin position="15"/>
        <end position="127"/>
    </location>
</feature>
<dbReference type="EMBL" id="JAWCUI010000014">
    <property type="protein sequence ID" value="KAL1898845.1"/>
    <property type="molecule type" value="Genomic_DNA"/>
</dbReference>
<feature type="region of interest" description="Disordered" evidence="1">
    <location>
        <begin position="153"/>
        <end position="197"/>
    </location>
</feature>
<proteinExistence type="predicted"/>
<comment type="caution">
    <text evidence="2">The sequence shown here is derived from an EMBL/GenBank/DDBJ whole genome shotgun (WGS) entry which is preliminary data.</text>
</comment>
<feature type="compositionally biased region" description="Polar residues" evidence="1">
    <location>
        <begin position="68"/>
        <end position="86"/>
    </location>
</feature>
<feature type="compositionally biased region" description="Low complexity" evidence="1">
    <location>
        <begin position="50"/>
        <end position="62"/>
    </location>
</feature>
<protein>
    <submittedName>
        <fullName evidence="2">Uncharacterized protein</fullName>
    </submittedName>
</protein>
<feature type="compositionally biased region" description="Basic and acidic residues" evidence="1">
    <location>
        <begin position="26"/>
        <end position="37"/>
    </location>
</feature>
<reference evidence="2 3" key="1">
    <citation type="journal article" date="2024" name="IMA Fungus">
        <title>IMA Genome - F19 : A genome assembly and annotation guide to empower mycologists, including annotated draft genome sequences of Ceratocystis pirilliformis, Diaporthe australafricana, Fusarium ophioides, Paecilomyces lecythidis, and Sporothrix stenoceras.</title>
        <authorList>
            <person name="Aylward J."/>
            <person name="Wilson A.M."/>
            <person name="Visagie C.M."/>
            <person name="Spraker J."/>
            <person name="Barnes I."/>
            <person name="Buitendag C."/>
            <person name="Ceriani C."/>
            <person name="Del Mar Angel L."/>
            <person name="du Plessis D."/>
            <person name="Fuchs T."/>
            <person name="Gasser K."/>
            <person name="Kramer D."/>
            <person name="Li W."/>
            <person name="Munsamy K."/>
            <person name="Piso A."/>
            <person name="Price J.L."/>
            <person name="Sonnekus B."/>
            <person name="Thomas C."/>
            <person name="van der Nest A."/>
            <person name="van Dijk A."/>
            <person name="van Heerden A."/>
            <person name="van Vuuren N."/>
            <person name="Yilmaz N."/>
            <person name="Duong T.A."/>
            <person name="van der Merwe N.A."/>
            <person name="Wingfield M.J."/>
            <person name="Wingfield B.D."/>
        </authorList>
    </citation>
    <scope>NUCLEOTIDE SEQUENCE [LARGE SCALE GENOMIC DNA]</scope>
    <source>
        <strain evidence="2 3">CMW 5346</strain>
    </source>
</reference>
<gene>
    <name evidence="2" type="ORF">Sste5346_003255</name>
</gene>
<feature type="region of interest" description="Disordered" evidence="1">
    <location>
        <begin position="281"/>
        <end position="301"/>
    </location>
</feature>
<organism evidence="2 3">
    <name type="scientific">Sporothrix stenoceras</name>
    <dbReference type="NCBI Taxonomy" id="5173"/>
    <lineage>
        <taxon>Eukaryota</taxon>
        <taxon>Fungi</taxon>
        <taxon>Dikarya</taxon>
        <taxon>Ascomycota</taxon>
        <taxon>Pezizomycotina</taxon>
        <taxon>Sordariomycetes</taxon>
        <taxon>Sordariomycetidae</taxon>
        <taxon>Ophiostomatales</taxon>
        <taxon>Ophiostomataceae</taxon>
        <taxon>Sporothrix</taxon>
    </lineage>
</organism>
<sequence length="468" mass="50783">MVKSSIGGRFAALVPTDNCSVADTSIDDHRTEKKPSRETSPAIKHKSLQAPEPNNATAANENWRPHVSTVTEKSTGSTDSADSMSSPLPPKTAETKGKGKSAANPNTNTNDVDSRHSPQPRGHYGAQAAQVAQALACIKARFIAELEAPDNSSADLATDSADSMPDPPPKTADVKGKSAAKPKTKDVDSRRTPRPRVDYGEDALANLIAHIEAEEGRDGWDVLNEAIGININSETGGIVLMKPLEPTDSESNYATKEAYLRSMAELPLFFIPDPEYVEKIKSSGKSGHRHPPKQNPDLFFSLPSQSRLPPYAMLQSQPRTHLPQDSEGWSRNPLENHPAMPFLSPRLQDIARKCLRPECGQEGREVADFIMNRCAGSENIEPEPFVFPTSSRLPPYGNIRPSSPAPRHDTLVDGDDDLAYAEGTDGSFSFSQGVPARLPLHMIAGAEASQMALKADRCNVQMDKLERP</sequence>
<evidence type="ECO:0000313" key="2">
    <source>
        <dbReference type="EMBL" id="KAL1898845.1"/>
    </source>
</evidence>
<evidence type="ECO:0000313" key="3">
    <source>
        <dbReference type="Proteomes" id="UP001583186"/>
    </source>
</evidence>
<feature type="compositionally biased region" description="Low complexity" evidence="1">
    <location>
        <begin position="153"/>
        <end position="163"/>
    </location>
</feature>
<name>A0ABR3ZFK1_9PEZI</name>
<evidence type="ECO:0000256" key="1">
    <source>
        <dbReference type="SAM" id="MobiDB-lite"/>
    </source>
</evidence>
<dbReference type="Proteomes" id="UP001583186">
    <property type="component" value="Unassembled WGS sequence"/>
</dbReference>